<reference evidence="3" key="1">
    <citation type="journal article" date="2019" name="Int. J. Syst. Evol. Microbiol.">
        <title>The Global Catalogue of Microorganisms (GCM) 10K type strain sequencing project: providing services to taxonomists for standard genome sequencing and annotation.</title>
        <authorList>
            <consortium name="The Broad Institute Genomics Platform"/>
            <consortium name="The Broad Institute Genome Sequencing Center for Infectious Disease"/>
            <person name="Wu L."/>
            <person name="Ma J."/>
        </authorList>
    </citation>
    <scope>NUCLEOTIDE SEQUENCE [LARGE SCALE GENOMIC DNA]</scope>
    <source>
        <strain evidence="3">JCM 14307</strain>
    </source>
</reference>
<evidence type="ECO:0000313" key="2">
    <source>
        <dbReference type="EMBL" id="GAA1717454.1"/>
    </source>
</evidence>
<organism evidence="2 3">
    <name type="scientific">Kribbella yunnanensis</name>
    <dbReference type="NCBI Taxonomy" id="190194"/>
    <lineage>
        <taxon>Bacteria</taxon>
        <taxon>Bacillati</taxon>
        <taxon>Actinomycetota</taxon>
        <taxon>Actinomycetes</taxon>
        <taxon>Propionibacteriales</taxon>
        <taxon>Kribbellaceae</taxon>
        <taxon>Kribbella</taxon>
    </lineage>
</organism>
<sequence length="367" mass="38705">MTDLLKETLTSRATETEPPPLDLDTIMATGTRRLRRRRAGSILGTALAVVGVVATGLTVVRTNSPAPADSPAYFSERQATYAVGGTIHSGDATIDTGAQKISRLVLSDAGILFTAVGSQTLRVTDGKKVRELAELAPESRLVASGELAGWEQRTPDGYRTVVKNLQTGATIFELDHVGTLSAPTADRPALGHLVAVDGDYVYLEYQQDMYEVDLRTGNGRVMSTPSDQQSIVTFGSGHLVFVAAGLGHESAYIGFSDRTGTGGSVQNFSGAVEEIVAAVSPKGHYVALKAGATPLRIYNSNGGRRNLAGTPPQRFGHWLSADTFLAATAGPPADLVTCTVQTAEDVTCRISRRSATPDASELVFPSN</sequence>
<evidence type="ECO:0000313" key="3">
    <source>
        <dbReference type="Proteomes" id="UP001500280"/>
    </source>
</evidence>
<keyword evidence="1" id="KW-1133">Transmembrane helix</keyword>
<proteinExistence type="predicted"/>
<accession>A0ABP4V6C3</accession>
<protein>
    <recommendedName>
        <fullName evidence="4">WD40 repeat domain-containing protein</fullName>
    </recommendedName>
</protein>
<keyword evidence="3" id="KW-1185">Reference proteome</keyword>
<dbReference type="SUPFAM" id="SSF69304">
    <property type="entry name" value="Tricorn protease N-terminal domain"/>
    <property type="match status" value="1"/>
</dbReference>
<dbReference type="Proteomes" id="UP001500280">
    <property type="component" value="Unassembled WGS sequence"/>
</dbReference>
<comment type="caution">
    <text evidence="2">The sequence shown here is derived from an EMBL/GenBank/DDBJ whole genome shotgun (WGS) entry which is preliminary data.</text>
</comment>
<feature type="transmembrane region" description="Helical" evidence="1">
    <location>
        <begin position="42"/>
        <end position="60"/>
    </location>
</feature>
<dbReference type="RefSeq" id="WP_344164196.1">
    <property type="nucleotide sequence ID" value="NZ_BAAANF010000027.1"/>
</dbReference>
<dbReference type="EMBL" id="BAAANF010000027">
    <property type="protein sequence ID" value="GAA1717454.1"/>
    <property type="molecule type" value="Genomic_DNA"/>
</dbReference>
<name>A0ABP4V6C3_9ACTN</name>
<gene>
    <name evidence="2" type="ORF">GCM10009745_77740</name>
</gene>
<keyword evidence="1" id="KW-0472">Membrane</keyword>
<evidence type="ECO:0008006" key="4">
    <source>
        <dbReference type="Google" id="ProtNLM"/>
    </source>
</evidence>
<evidence type="ECO:0000256" key="1">
    <source>
        <dbReference type="SAM" id="Phobius"/>
    </source>
</evidence>
<keyword evidence="1" id="KW-0812">Transmembrane</keyword>